<keyword evidence="4" id="KW-1133">Transmembrane helix</keyword>
<evidence type="ECO:0000256" key="3">
    <source>
        <dbReference type="ARBA" id="ARBA00022968"/>
    </source>
</evidence>
<evidence type="ECO:0000256" key="2">
    <source>
        <dbReference type="ARBA" id="ARBA00022692"/>
    </source>
</evidence>
<dbReference type="NCBIfam" id="TIGR00350">
    <property type="entry name" value="lytR_cpsA_psr"/>
    <property type="match status" value="1"/>
</dbReference>
<dbReference type="GO" id="GO:0071555">
    <property type="term" value="P:cell wall organization"/>
    <property type="evidence" value="ECO:0007669"/>
    <property type="project" value="UniProtKB-KW"/>
</dbReference>
<feature type="domain" description="Cell envelope-related transcriptional attenuator" evidence="6">
    <location>
        <begin position="102"/>
        <end position="248"/>
    </location>
</feature>
<dbReference type="PANTHER" id="PTHR33392">
    <property type="entry name" value="POLYISOPRENYL-TEICHOIC ACID--PEPTIDOGLYCAN TEICHOIC ACID TRANSFERASE TAGU"/>
    <property type="match status" value="1"/>
</dbReference>
<evidence type="ECO:0000313" key="8">
    <source>
        <dbReference type="Proteomes" id="UP000242949"/>
    </source>
</evidence>
<feature type="compositionally biased region" description="Basic and acidic residues" evidence="5">
    <location>
        <begin position="347"/>
        <end position="360"/>
    </location>
</feature>
<organism evidence="7 8">
    <name type="scientific">Pelagirhabdus alkalitolerans</name>
    <dbReference type="NCBI Taxonomy" id="1612202"/>
    <lineage>
        <taxon>Bacteria</taxon>
        <taxon>Bacillati</taxon>
        <taxon>Bacillota</taxon>
        <taxon>Bacilli</taxon>
        <taxon>Bacillales</taxon>
        <taxon>Bacillaceae</taxon>
        <taxon>Pelagirhabdus</taxon>
    </lineage>
</organism>
<sequence length="360" mass="40789">MKKKEQVNSRSMKRKSKKRSRKRKLLLFVLVPILLLVTATSVYAFNIFNRAQQAVDNAYEDDGRDRSELRDFDVDPDHDHVSILFLGIDENDQRDNAGSALSDSMILATLNKDDNSVKLTSIPRDSYVYIPEVGYYDKINHAHAFGGARASIEAVEGFLDVPVDYYARFNFQAFVDVVDALGGVDFDVPYEFTESNSDDQRDAIHLLPGEQRVDGEEALALARTRKLDSDLARGERQQELMESILDRAVSIGSINRINDVIDAVGDNMTTSLSFDDMMSFISYGMSGDLDVEMINLEGSDLWLDGIYYYQLDEQHLAEVQNKLQVHLDILDEDEEMQPVNEDAIGGEEDRHQTDTDQHIE</sequence>
<keyword evidence="3" id="KW-0735">Signal-anchor</keyword>
<accession>A0A1G6GHB3</accession>
<reference evidence="8" key="1">
    <citation type="submission" date="2016-09" db="EMBL/GenBank/DDBJ databases">
        <authorList>
            <person name="Varghese N."/>
            <person name="Submissions S."/>
        </authorList>
    </citation>
    <scope>NUCLEOTIDE SEQUENCE [LARGE SCALE GENOMIC DNA]</scope>
    <source>
        <strain evidence="8">S5</strain>
    </source>
</reference>
<dbReference type="RefSeq" id="WP_090791632.1">
    <property type="nucleotide sequence ID" value="NZ_FMYI01000001.1"/>
</dbReference>
<dbReference type="OrthoDB" id="27330at2"/>
<keyword evidence="4" id="KW-0472">Membrane</keyword>
<evidence type="ECO:0000256" key="4">
    <source>
        <dbReference type="ARBA" id="ARBA00022989"/>
    </source>
</evidence>
<evidence type="ECO:0000313" key="7">
    <source>
        <dbReference type="EMBL" id="SDB81223.1"/>
    </source>
</evidence>
<comment type="similarity">
    <text evidence="1">Belongs to the LytR/CpsA/Psr (LCP) family.</text>
</comment>
<evidence type="ECO:0000256" key="5">
    <source>
        <dbReference type="SAM" id="MobiDB-lite"/>
    </source>
</evidence>
<name>A0A1G6GHB3_9BACI</name>
<dbReference type="Pfam" id="PF03816">
    <property type="entry name" value="LytR_cpsA_psr"/>
    <property type="match status" value="1"/>
</dbReference>
<evidence type="ECO:0000256" key="1">
    <source>
        <dbReference type="ARBA" id="ARBA00006068"/>
    </source>
</evidence>
<gene>
    <name evidence="7" type="ORF">SAMN05421734_10165</name>
</gene>
<evidence type="ECO:0000259" key="6">
    <source>
        <dbReference type="Pfam" id="PF03816"/>
    </source>
</evidence>
<dbReference type="InterPro" id="IPR004474">
    <property type="entry name" value="LytR_CpsA_psr"/>
</dbReference>
<proteinExistence type="inferred from homology"/>
<dbReference type="PANTHER" id="PTHR33392:SF3">
    <property type="entry name" value="POLYISOPRENYL-TEICHOIC ACID--PEPTIDOGLYCAN TEICHOIC ACID TRANSFERASE TAGT"/>
    <property type="match status" value="1"/>
</dbReference>
<dbReference type="Proteomes" id="UP000242949">
    <property type="component" value="Unassembled WGS sequence"/>
</dbReference>
<dbReference type="InterPro" id="IPR050922">
    <property type="entry name" value="LytR/CpsA/Psr_CW_biosynth"/>
</dbReference>
<dbReference type="STRING" id="1612202.SAMN05421734_10165"/>
<dbReference type="EMBL" id="FMYI01000001">
    <property type="protein sequence ID" value="SDB81223.1"/>
    <property type="molecule type" value="Genomic_DNA"/>
</dbReference>
<protein>
    <submittedName>
        <fullName evidence="7">Transcriptional attenuator, LytR family</fullName>
    </submittedName>
</protein>
<keyword evidence="8" id="KW-1185">Reference proteome</keyword>
<keyword evidence="2" id="KW-0812">Transmembrane</keyword>
<dbReference type="Gene3D" id="3.40.630.190">
    <property type="entry name" value="LCP protein"/>
    <property type="match status" value="1"/>
</dbReference>
<feature type="region of interest" description="Disordered" evidence="5">
    <location>
        <begin position="341"/>
        <end position="360"/>
    </location>
</feature>
<dbReference type="AlphaFoldDB" id="A0A1G6GHB3"/>